<accession>A0A4R3YSH6</accession>
<keyword evidence="1" id="KW-0472">Membrane</keyword>
<dbReference type="PANTHER" id="PTHR37314:SF5">
    <property type="entry name" value="SLR0142 PROTEIN"/>
    <property type="match status" value="1"/>
</dbReference>
<evidence type="ECO:0000256" key="1">
    <source>
        <dbReference type="SAM" id="Phobius"/>
    </source>
</evidence>
<dbReference type="Proteomes" id="UP000295645">
    <property type="component" value="Unassembled WGS sequence"/>
</dbReference>
<feature type="transmembrane region" description="Helical" evidence="1">
    <location>
        <begin position="209"/>
        <end position="227"/>
    </location>
</feature>
<dbReference type="EMBL" id="SMCS01000002">
    <property type="protein sequence ID" value="TCV95945.1"/>
    <property type="molecule type" value="Genomic_DNA"/>
</dbReference>
<protein>
    <submittedName>
        <fullName evidence="2">Uncharacterized membrane protein YoaK (UPF0700 family)</fullName>
    </submittedName>
</protein>
<feature type="transmembrane region" description="Helical" evidence="1">
    <location>
        <begin position="89"/>
        <end position="109"/>
    </location>
</feature>
<feature type="transmembrane region" description="Helical" evidence="1">
    <location>
        <begin position="12"/>
        <end position="36"/>
    </location>
</feature>
<keyword evidence="1" id="KW-1133">Transmembrane helix</keyword>
<name>A0A4R3YSH6_9GAMM</name>
<keyword evidence="3" id="KW-1185">Reference proteome</keyword>
<dbReference type="PANTHER" id="PTHR37314">
    <property type="entry name" value="SLR0142 PROTEIN"/>
    <property type="match status" value="1"/>
</dbReference>
<dbReference type="InterPro" id="IPR010699">
    <property type="entry name" value="DUF1275"/>
</dbReference>
<reference evidence="2 3" key="1">
    <citation type="submission" date="2019-03" db="EMBL/GenBank/DDBJ databases">
        <title>Above-ground endophytic microbial communities from plants in different locations in the United States.</title>
        <authorList>
            <person name="Frank C."/>
        </authorList>
    </citation>
    <scope>NUCLEOTIDE SEQUENCE [LARGE SCALE GENOMIC DNA]</scope>
    <source>
        <strain evidence="2 3">LP_13_YM</strain>
    </source>
</reference>
<evidence type="ECO:0000313" key="2">
    <source>
        <dbReference type="EMBL" id="TCV95945.1"/>
    </source>
</evidence>
<comment type="caution">
    <text evidence="2">The sequence shown here is derived from an EMBL/GenBank/DDBJ whole genome shotgun (WGS) entry which is preliminary data.</text>
</comment>
<dbReference type="OrthoDB" id="5125627at2"/>
<proteinExistence type="predicted"/>
<keyword evidence="1" id="KW-0812">Transmembrane</keyword>
<dbReference type="AlphaFoldDB" id="A0A4R3YSH6"/>
<evidence type="ECO:0000313" key="3">
    <source>
        <dbReference type="Proteomes" id="UP000295645"/>
    </source>
</evidence>
<dbReference type="Pfam" id="PF06912">
    <property type="entry name" value="DUF1275"/>
    <property type="match status" value="1"/>
</dbReference>
<gene>
    <name evidence="2" type="ORF">EC912_102290</name>
</gene>
<organism evidence="2 3">
    <name type="scientific">Luteibacter rhizovicinus</name>
    <dbReference type="NCBI Taxonomy" id="242606"/>
    <lineage>
        <taxon>Bacteria</taxon>
        <taxon>Pseudomonadati</taxon>
        <taxon>Pseudomonadota</taxon>
        <taxon>Gammaproteobacteria</taxon>
        <taxon>Lysobacterales</taxon>
        <taxon>Rhodanobacteraceae</taxon>
        <taxon>Luteibacter</taxon>
    </lineage>
</organism>
<sequence>MPLFSRSPLAFGILLSFAAAFVDTIGFVALFELFTAHVTGNFIVIGATLIGHHGGLAMKLLALPVFVVSVVVTTLAVRALEHRGRQTLGWLLAAQIVLLCVFMASGMHFAPIVDADAWSTAVTGLIAVAAMGIQNAGSRIVFPTIAPTTVMTGNVTQVVVDLTDLSRRGTDADLTGARMRLGKMLPAVLAFAMGSLTAALLWQRAGFACVALAIAALVVAFFVAPAGQPAPAHSP</sequence>
<dbReference type="RefSeq" id="WP_132142172.1">
    <property type="nucleotide sequence ID" value="NZ_SMCS01000002.1"/>
</dbReference>
<feature type="transmembrane region" description="Helical" evidence="1">
    <location>
        <begin position="115"/>
        <end position="133"/>
    </location>
</feature>
<feature type="transmembrane region" description="Helical" evidence="1">
    <location>
        <begin position="56"/>
        <end position="77"/>
    </location>
</feature>